<feature type="domain" description="Lysozyme inhibitor LprI-like N-terminal" evidence="2">
    <location>
        <begin position="35"/>
        <end position="127"/>
    </location>
</feature>
<evidence type="ECO:0000313" key="4">
    <source>
        <dbReference type="Proteomes" id="UP000199473"/>
    </source>
</evidence>
<reference evidence="3 4" key="1">
    <citation type="submission" date="2016-10" db="EMBL/GenBank/DDBJ databases">
        <authorList>
            <person name="de Groot N.N."/>
        </authorList>
    </citation>
    <scope>NUCLEOTIDE SEQUENCE [LARGE SCALE GENOMIC DNA]</scope>
    <source>
        <strain evidence="3 4">DSM 19981</strain>
    </source>
</reference>
<sequence length="137" mass="14884">MIQRAVLAAALLAGATVARAQAASEPDQQPLEACRNHPGWTPTGAAICAREATDAADQRIAVLMREARSRALALRSADLAASQADWQRYRDLHCGLFDRGDGSSGSQTPADVQLCRLARTLRRESELRELIYLMGPR</sequence>
<organism evidence="3 4">
    <name type="scientific">Falsiroseomonas stagni DSM 19981</name>
    <dbReference type="NCBI Taxonomy" id="1123062"/>
    <lineage>
        <taxon>Bacteria</taxon>
        <taxon>Pseudomonadati</taxon>
        <taxon>Pseudomonadota</taxon>
        <taxon>Alphaproteobacteria</taxon>
        <taxon>Acetobacterales</taxon>
        <taxon>Roseomonadaceae</taxon>
        <taxon>Falsiroseomonas</taxon>
    </lineage>
</organism>
<dbReference type="InterPro" id="IPR009739">
    <property type="entry name" value="LprI-like_N"/>
</dbReference>
<name>A0A1I4B076_9PROT</name>
<keyword evidence="4" id="KW-1185">Reference proteome</keyword>
<proteinExistence type="predicted"/>
<dbReference type="RefSeq" id="WP_092960348.1">
    <property type="nucleotide sequence ID" value="NZ_FOSQ01000004.1"/>
</dbReference>
<dbReference type="Pfam" id="PF07007">
    <property type="entry name" value="LprI"/>
    <property type="match status" value="1"/>
</dbReference>
<dbReference type="EMBL" id="FOSQ01000004">
    <property type="protein sequence ID" value="SFK61329.1"/>
    <property type="molecule type" value="Genomic_DNA"/>
</dbReference>
<evidence type="ECO:0000259" key="2">
    <source>
        <dbReference type="Pfam" id="PF07007"/>
    </source>
</evidence>
<evidence type="ECO:0000313" key="3">
    <source>
        <dbReference type="EMBL" id="SFK61329.1"/>
    </source>
</evidence>
<dbReference type="Proteomes" id="UP000199473">
    <property type="component" value="Unassembled WGS sequence"/>
</dbReference>
<dbReference type="AlphaFoldDB" id="A0A1I4B076"/>
<feature type="signal peptide" evidence="1">
    <location>
        <begin position="1"/>
        <end position="22"/>
    </location>
</feature>
<accession>A0A1I4B076</accession>
<dbReference type="Gene3D" id="1.20.1270.180">
    <property type="match status" value="1"/>
</dbReference>
<dbReference type="STRING" id="1123062.SAMN02745775_104281"/>
<keyword evidence="1" id="KW-0732">Signal</keyword>
<evidence type="ECO:0000256" key="1">
    <source>
        <dbReference type="SAM" id="SignalP"/>
    </source>
</evidence>
<gene>
    <name evidence="3" type="ORF">SAMN02745775_104281</name>
</gene>
<feature type="chain" id="PRO_5011589719" description="Lysozyme inhibitor LprI-like N-terminal domain-containing protein" evidence="1">
    <location>
        <begin position="23"/>
        <end position="137"/>
    </location>
</feature>
<protein>
    <recommendedName>
        <fullName evidence="2">Lysozyme inhibitor LprI-like N-terminal domain-containing protein</fullName>
    </recommendedName>
</protein>